<feature type="region of interest" description="Disordered" evidence="1">
    <location>
        <begin position="718"/>
        <end position="778"/>
    </location>
</feature>
<evidence type="ECO:0000256" key="1">
    <source>
        <dbReference type="SAM" id="MobiDB-lite"/>
    </source>
</evidence>
<proteinExistence type="predicted"/>
<feature type="compositionally biased region" description="Basic and acidic residues" evidence="1">
    <location>
        <begin position="718"/>
        <end position="727"/>
    </location>
</feature>
<feature type="region of interest" description="Disordered" evidence="1">
    <location>
        <begin position="560"/>
        <end position="593"/>
    </location>
</feature>
<dbReference type="Proteomes" id="UP001159363">
    <property type="component" value="Chromosome 3"/>
</dbReference>
<feature type="compositionally biased region" description="Polar residues" evidence="1">
    <location>
        <begin position="565"/>
        <end position="578"/>
    </location>
</feature>
<dbReference type="EMBL" id="JARBHB010000003">
    <property type="protein sequence ID" value="KAJ8889554.1"/>
    <property type="molecule type" value="Genomic_DNA"/>
</dbReference>
<keyword evidence="3" id="KW-1185">Reference proteome</keyword>
<evidence type="ECO:0000313" key="2">
    <source>
        <dbReference type="EMBL" id="KAJ8889554.1"/>
    </source>
</evidence>
<organism evidence="2 3">
    <name type="scientific">Dryococelus australis</name>
    <dbReference type="NCBI Taxonomy" id="614101"/>
    <lineage>
        <taxon>Eukaryota</taxon>
        <taxon>Metazoa</taxon>
        <taxon>Ecdysozoa</taxon>
        <taxon>Arthropoda</taxon>
        <taxon>Hexapoda</taxon>
        <taxon>Insecta</taxon>
        <taxon>Pterygota</taxon>
        <taxon>Neoptera</taxon>
        <taxon>Polyneoptera</taxon>
        <taxon>Phasmatodea</taxon>
        <taxon>Verophasmatodea</taxon>
        <taxon>Anareolatae</taxon>
        <taxon>Phasmatidae</taxon>
        <taxon>Eurycanthinae</taxon>
        <taxon>Dryococelus</taxon>
    </lineage>
</organism>
<feature type="compositionally biased region" description="Polar residues" evidence="1">
    <location>
        <begin position="729"/>
        <end position="738"/>
    </location>
</feature>
<reference evidence="2 3" key="1">
    <citation type="submission" date="2023-02" db="EMBL/GenBank/DDBJ databases">
        <title>LHISI_Scaffold_Assembly.</title>
        <authorList>
            <person name="Stuart O.P."/>
            <person name="Cleave R."/>
            <person name="Magrath M.J.L."/>
            <person name="Mikheyev A.S."/>
        </authorList>
    </citation>
    <scope>NUCLEOTIDE SEQUENCE [LARGE SCALE GENOMIC DNA]</scope>
    <source>
        <strain evidence="2">Daus_M_001</strain>
        <tissue evidence="2">Leg muscle</tissue>
    </source>
</reference>
<accession>A0ABQ9HZQ2</accession>
<protein>
    <submittedName>
        <fullName evidence="2">Uncharacterized protein</fullName>
    </submittedName>
</protein>
<name>A0ABQ9HZQ2_9NEOP</name>
<comment type="caution">
    <text evidence="2">The sequence shown here is derived from an EMBL/GenBank/DDBJ whole genome shotgun (WGS) entry which is preliminary data.</text>
</comment>
<feature type="compositionally biased region" description="Polar residues" evidence="1">
    <location>
        <begin position="1049"/>
        <end position="1071"/>
    </location>
</feature>
<evidence type="ECO:0000313" key="3">
    <source>
        <dbReference type="Proteomes" id="UP001159363"/>
    </source>
</evidence>
<gene>
    <name evidence="2" type="ORF">PR048_009053</name>
</gene>
<sequence>MTNEKIKMAERVYVRGVEVKESVVNWESNRGVKRTWGQGQGQSSSNIADYDVTRWWLPRIPILSPIPLSSNIPNPTTRILSQEITFTIRIDTERQTPAHVCGGTAVVALTLVEYRGTPLPPFAFCLARDCLVTLSLSWSSREAAGAIRATLAKRIKCAIAAKRNALNWRAEFSSYLWVETREIREINNLLESNQLLSLEVEQNIERVFTRWSHQISSTYLSCENDTGFQAMGAKHWQKYYLIAHRKLYIDEGVKEMNTRVVQEEVYPGRAATLKLTPLAGPWSTNQLACVASLHSLRRPPACLSSHTAPQLCLQPQTSLLQPRFSGFYNFPKVTTTHATLPSCSYLSSRGHGGAVVRLLTSHIGEPGSVPAGLLTDFRVWESRRTMPLVGGFSSGSPVSPALSFRRCPIHTSNHPPQLSSNSLVPRELDAANQKVVDTATVKAPLHHFVLVYSVVTACGQRINIPLAKHPEETHPVNSNARDVYNMRKKMGDLTVDLDSEVRMEQGGIKMERGGDVAEKIRRPMALPGTIPTCESPEGSHFLTVTSAKAVTQLRVTLPHLGVSQPPDTNISPTPTNRLACSPPTKAKRDQSPASSLRFLQVRIVPDDATSQLVFSALSRFPRPRILALLHRYLTSSSLALHYTTTERHSPVGSLYRILIAQMTLLLKTDLGTCYLTCRLMAEWKREYNALPFSLQPVLKAIKDENWCKLCSTRMQGLGKREIPEKSQRAAASSGTIPTRENPGANRPRSEPGSPCRYRSPGGRCRSRTDTGSSTHTQAHRTDVTDIRCGVAADLIVHFQLDVAGNKALQPCFHYDPLNRPAFPRARPTAANLAPSSLHSLPTYRSALTYLSAEHCILLFTVPPPPPPKQPMAQSFNAPPIWGAESPGFKSRRLVIRHISLMDPLAKGYQRTPTIGRGGWVVRLLTSHQSEPGSIPGRVSPDLRKWKSCRTIPLPLHSGTVPFSPALSSSALMTSLLKAAQMFSLTLRTAAAHASKMASLASKKWDVSVLGTRPFVLYEYVYVDALRRLDSLETCSPFARPASREPPAESGSQSDTRPVSRTSRRQSMNGKVNKTTIATPLRLCVLLYSMLRRSTQSVLASGGKVDMTRLPQLGRERKQHIQPVLERSAEYLSALNIEVLTTTEEEAWGV</sequence>
<feature type="region of interest" description="Disordered" evidence="1">
    <location>
        <begin position="1037"/>
        <end position="1071"/>
    </location>
</feature>